<dbReference type="SUPFAM" id="SSF48452">
    <property type="entry name" value="TPR-like"/>
    <property type="match status" value="2"/>
</dbReference>
<evidence type="ECO:0000313" key="1">
    <source>
        <dbReference type="EMBL" id="KIK58450.1"/>
    </source>
</evidence>
<dbReference type="PRINTS" id="PR00381">
    <property type="entry name" value="KINESINLIGHT"/>
</dbReference>
<dbReference type="SMART" id="SM00028">
    <property type="entry name" value="TPR"/>
    <property type="match status" value="5"/>
</dbReference>
<dbReference type="Pfam" id="PF13424">
    <property type="entry name" value="TPR_12"/>
    <property type="match status" value="2"/>
</dbReference>
<evidence type="ECO:0008006" key="3">
    <source>
        <dbReference type="Google" id="ProtNLM"/>
    </source>
</evidence>
<gene>
    <name evidence="1" type="ORF">GYMLUDRAFT_45309</name>
</gene>
<dbReference type="InterPro" id="IPR053137">
    <property type="entry name" value="NLR-like"/>
</dbReference>
<dbReference type="AlphaFoldDB" id="A0A0D0B540"/>
<dbReference type="HOGENOM" id="CLU_000288_125_15_1"/>
<evidence type="ECO:0000313" key="2">
    <source>
        <dbReference type="Proteomes" id="UP000053593"/>
    </source>
</evidence>
<proteinExistence type="predicted"/>
<feature type="non-terminal residue" evidence="1">
    <location>
        <position position="398"/>
    </location>
</feature>
<dbReference type="PANTHER" id="PTHR46082">
    <property type="entry name" value="ATP/GTP-BINDING PROTEIN-RELATED"/>
    <property type="match status" value="1"/>
</dbReference>
<dbReference type="Pfam" id="PF13374">
    <property type="entry name" value="TPR_10"/>
    <property type="match status" value="1"/>
</dbReference>
<dbReference type="Proteomes" id="UP000053593">
    <property type="component" value="Unassembled WGS sequence"/>
</dbReference>
<accession>A0A0D0B540</accession>
<dbReference type="InterPro" id="IPR011990">
    <property type="entry name" value="TPR-like_helical_dom_sf"/>
</dbReference>
<dbReference type="OrthoDB" id="1658288at2759"/>
<dbReference type="InterPro" id="IPR019734">
    <property type="entry name" value="TPR_rpt"/>
</dbReference>
<protein>
    <recommendedName>
        <fullName evidence="3">Kinesin light chain</fullName>
    </recommendedName>
</protein>
<keyword evidence="2" id="KW-1185">Reference proteome</keyword>
<name>A0A0D0B540_9AGAR</name>
<dbReference type="PANTHER" id="PTHR46082:SF11">
    <property type="entry name" value="AAA+ ATPASE DOMAIN-CONTAINING PROTEIN-RELATED"/>
    <property type="match status" value="1"/>
</dbReference>
<sequence>MMSFERLSEPTKYLIQICSHLHPVAIPVDIFKRVRFFEGDDFLENEVSMTEMQRFLSSFPEENLLYNSIDELSQFSLVAYDSGEDCLMFHSIIHECAHETTLQHTQLDMGVTILLGRATPLGQSEEDYLFRRQLFIHAQHIQWKQLPTIYTRRCMAEIFETCGYWIQAEVLRDEVLQLQKQMIGEHHPDTLTSMAELAMTYHRRGKPEEAEKLVEEVLLLRRQVIGEHHPDTLTSMNNLATTYHHCGKLEEAEKLGEKVLLLRKQVIGEHHPDTLTSMNNLAMTYRHCGKLEEAEKLGEEVLLLCKQVVGEYHPDTLTSMGNLAATYLACGKLQEADKLGEEVLLLQKQVIGEHHPSTLTSMNNLAMTYLDCGKLEEAEKLEEEVLLLRKQVIGEHHP</sequence>
<dbReference type="Gene3D" id="1.25.40.10">
    <property type="entry name" value="Tetratricopeptide repeat domain"/>
    <property type="match status" value="2"/>
</dbReference>
<reference evidence="1 2" key="1">
    <citation type="submission" date="2014-04" db="EMBL/GenBank/DDBJ databases">
        <title>Evolutionary Origins and Diversification of the Mycorrhizal Mutualists.</title>
        <authorList>
            <consortium name="DOE Joint Genome Institute"/>
            <consortium name="Mycorrhizal Genomics Consortium"/>
            <person name="Kohler A."/>
            <person name="Kuo A."/>
            <person name="Nagy L.G."/>
            <person name="Floudas D."/>
            <person name="Copeland A."/>
            <person name="Barry K.W."/>
            <person name="Cichocki N."/>
            <person name="Veneault-Fourrey C."/>
            <person name="LaButti K."/>
            <person name="Lindquist E.A."/>
            <person name="Lipzen A."/>
            <person name="Lundell T."/>
            <person name="Morin E."/>
            <person name="Murat C."/>
            <person name="Riley R."/>
            <person name="Ohm R."/>
            <person name="Sun H."/>
            <person name="Tunlid A."/>
            <person name="Henrissat B."/>
            <person name="Grigoriev I.V."/>
            <person name="Hibbett D.S."/>
            <person name="Martin F."/>
        </authorList>
    </citation>
    <scope>NUCLEOTIDE SEQUENCE [LARGE SCALE GENOMIC DNA]</scope>
    <source>
        <strain evidence="1 2">FD-317 M1</strain>
    </source>
</reference>
<dbReference type="EMBL" id="KN834785">
    <property type="protein sequence ID" value="KIK58450.1"/>
    <property type="molecule type" value="Genomic_DNA"/>
</dbReference>
<organism evidence="1 2">
    <name type="scientific">Collybiopsis luxurians FD-317 M1</name>
    <dbReference type="NCBI Taxonomy" id="944289"/>
    <lineage>
        <taxon>Eukaryota</taxon>
        <taxon>Fungi</taxon>
        <taxon>Dikarya</taxon>
        <taxon>Basidiomycota</taxon>
        <taxon>Agaricomycotina</taxon>
        <taxon>Agaricomycetes</taxon>
        <taxon>Agaricomycetidae</taxon>
        <taxon>Agaricales</taxon>
        <taxon>Marasmiineae</taxon>
        <taxon>Omphalotaceae</taxon>
        <taxon>Collybiopsis</taxon>
        <taxon>Collybiopsis luxurians</taxon>
    </lineage>
</organism>